<evidence type="ECO:0000313" key="6">
    <source>
        <dbReference type="Proteomes" id="UP000076871"/>
    </source>
</evidence>
<name>A0A165GWK7_9APHY</name>
<dbReference type="OrthoDB" id="5987198at2759"/>
<evidence type="ECO:0000256" key="3">
    <source>
        <dbReference type="SAM" id="MobiDB-lite"/>
    </source>
</evidence>
<dbReference type="GO" id="GO:0035556">
    <property type="term" value="P:intracellular signal transduction"/>
    <property type="evidence" value="ECO:0007669"/>
    <property type="project" value="TreeGrafter"/>
</dbReference>
<dbReference type="AlphaFoldDB" id="A0A165GWK7"/>
<protein>
    <recommendedName>
        <fullName evidence="4">Protein kinase domain-containing protein</fullName>
    </recommendedName>
</protein>
<dbReference type="EMBL" id="KV427608">
    <property type="protein sequence ID" value="KZT10924.1"/>
    <property type="molecule type" value="Genomic_DNA"/>
</dbReference>
<dbReference type="PANTHER" id="PTHR24346:SF30">
    <property type="entry name" value="MATERNAL EMBRYONIC LEUCINE ZIPPER KINASE"/>
    <property type="match status" value="1"/>
</dbReference>
<dbReference type="InterPro" id="IPR011009">
    <property type="entry name" value="Kinase-like_dom_sf"/>
</dbReference>
<evidence type="ECO:0000313" key="5">
    <source>
        <dbReference type="EMBL" id="KZT10924.1"/>
    </source>
</evidence>
<keyword evidence="1" id="KW-0547">Nucleotide-binding</keyword>
<dbReference type="GO" id="GO:0005524">
    <property type="term" value="F:ATP binding"/>
    <property type="evidence" value="ECO:0007669"/>
    <property type="project" value="UniProtKB-KW"/>
</dbReference>
<dbReference type="GeneID" id="63820870"/>
<gene>
    <name evidence="5" type="ORF">LAESUDRAFT_644190</name>
</gene>
<dbReference type="Gene3D" id="1.10.510.10">
    <property type="entry name" value="Transferase(Phosphotransferase) domain 1"/>
    <property type="match status" value="1"/>
</dbReference>
<sequence>MSSETPIVDVADEASDAQFPGKLRKGELYWRDRQPWLQEHGYMLRPRYRPDWKPSWIGTKRSWIISEDGVSPSHHAILDATRIADGRIVTLKRISRSIHPHEAEIGQLFSSPPLASDTRNHCVPLFEVLQDPIKEDMSILVMPLLRKYNDPRFGTIGEAVEFFRQLFEGLQFMHKQHVAHRDIMRLNVMLDPQAMYLQLYHPNFCDKKLDMSGNAKHYTRTERPTRYYLTDFGLSRKYDPSAGPPNEYPIIGGDRTVPEFQRERMNEACNPFPTDIYCTGNLIREDFLRKYYGLEFMEKLIEDMVQDDPAKRPTIDDVVSRFDEIRNSLKRSTLRSRLVAKNEDVIIRVLMGLQHAFRTTSFVVRRLPAIPTPSESTSIHATSAKSVIFNESTPSEARASDLAAAASVAPNPPLFTAPTAPERPPYDVTLDAKVPVTEAKHTLSDFSASSLAEHTVSGCQRSPYDITLVDAKLEAKSERVIPDTRVLASAGPVTTESDHEPIPLDLTAAEKSSPHFVPSDAPPPQPVIADLVTSA</sequence>
<accession>A0A165GWK7</accession>
<dbReference type="CDD" id="cd00180">
    <property type="entry name" value="PKc"/>
    <property type="match status" value="1"/>
</dbReference>
<dbReference type="Proteomes" id="UP000076871">
    <property type="component" value="Unassembled WGS sequence"/>
</dbReference>
<dbReference type="InParanoid" id="A0A165GWK7"/>
<dbReference type="PROSITE" id="PS50011">
    <property type="entry name" value="PROTEIN_KINASE_DOM"/>
    <property type="match status" value="1"/>
</dbReference>
<dbReference type="GO" id="GO:0005737">
    <property type="term" value="C:cytoplasm"/>
    <property type="evidence" value="ECO:0007669"/>
    <property type="project" value="TreeGrafter"/>
</dbReference>
<dbReference type="PANTHER" id="PTHR24346">
    <property type="entry name" value="MAP/MICROTUBULE AFFINITY-REGULATING KINASE"/>
    <property type="match status" value="1"/>
</dbReference>
<evidence type="ECO:0000259" key="4">
    <source>
        <dbReference type="PROSITE" id="PS50011"/>
    </source>
</evidence>
<keyword evidence="2" id="KW-0067">ATP-binding</keyword>
<dbReference type="RefSeq" id="XP_040768664.1">
    <property type="nucleotide sequence ID" value="XM_040903840.1"/>
</dbReference>
<proteinExistence type="predicted"/>
<dbReference type="SMART" id="SM00220">
    <property type="entry name" value="S_TKc"/>
    <property type="match status" value="1"/>
</dbReference>
<organism evidence="5 6">
    <name type="scientific">Laetiporus sulphureus 93-53</name>
    <dbReference type="NCBI Taxonomy" id="1314785"/>
    <lineage>
        <taxon>Eukaryota</taxon>
        <taxon>Fungi</taxon>
        <taxon>Dikarya</taxon>
        <taxon>Basidiomycota</taxon>
        <taxon>Agaricomycotina</taxon>
        <taxon>Agaricomycetes</taxon>
        <taxon>Polyporales</taxon>
        <taxon>Laetiporus</taxon>
    </lineage>
</organism>
<dbReference type="SUPFAM" id="SSF56112">
    <property type="entry name" value="Protein kinase-like (PK-like)"/>
    <property type="match status" value="1"/>
</dbReference>
<reference evidence="5 6" key="1">
    <citation type="journal article" date="2016" name="Mol. Biol. Evol.">
        <title>Comparative Genomics of Early-Diverging Mushroom-Forming Fungi Provides Insights into the Origins of Lignocellulose Decay Capabilities.</title>
        <authorList>
            <person name="Nagy L.G."/>
            <person name="Riley R."/>
            <person name="Tritt A."/>
            <person name="Adam C."/>
            <person name="Daum C."/>
            <person name="Floudas D."/>
            <person name="Sun H."/>
            <person name="Yadav J.S."/>
            <person name="Pangilinan J."/>
            <person name="Larsson K.H."/>
            <person name="Matsuura K."/>
            <person name="Barry K."/>
            <person name="Labutti K."/>
            <person name="Kuo R."/>
            <person name="Ohm R.A."/>
            <person name="Bhattacharya S.S."/>
            <person name="Shirouzu T."/>
            <person name="Yoshinaga Y."/>
            <person name="Martin F.M."/>
            <person name="Grigoriev I.V."/>
            <person name="Hibbett D.S."/>
        </authorList>
    </citation>
    <scope>NUCLEOTIDE SEQUENCE [LARGE SCALE GENOMIC DNA]</scope>
    <source>
        <strain evidence="5 6">93-53</strain>
    </source>
</reference>
<feature type="region of interest" description="Disordered" evidence="3">
    <location>
        <begin position="510"/>
        <end position="535"/>
    </location>
</feature>
<keyword evidence="6" id="KW-1185">Reference proteome</keyword>
<dbReference type="STRING" id="1314785.A0A165GWK7"/>
<feature type="domain" description="Protein kinase" evidence="4">
    <location>
        <begin position="63"/>
        <end position="358"/>
    </location>
</feature>
<evidence type="ECO:0000256" key="1">
    <source>
        <dbReference type="ARBA" id="ARBA00022741"/>
    </source>
</evidence>
<evidence type="ECO:0000256" key="2">
    <source>
        <dbReference type="ARBA" id="ARBA00022840"/>
    </source>
</evidence>
<dbReference type="GO" id="GO:0004674">
    <property type="term" value="F:protein serine/threonine kinase activity"/>
    <property type="evidence" value="ECO:0007669"/>
    <property type="project" value="TreeGrafter"/>
</dbReference>
<dbReference type="InterPro" id="IPR000719">
    <property type="entry name" value="Prot_kinase_dom"/>
</dbReference>